<organism evidence="5 6">
    <name type="scientific">Strigamia maritima</name>
    <name type="common">European centipede</name>
    <name type="synonym">Geophilus maritimus</name>
    <dbReference type="NCBI Taxonomy" id="126957"/>
    <lineage>
        <taxon>Eukaryota</taxon>
        <taxon>Metazoa</taxon>
        <taxon>Ecdysozoa</taxon>
        <taxon>Arthropoda</taxon>
        <taxon>Myriapoda</taxon>
        <taxon>Chilopoda</taxon>
        <taxon>Pleurostigmophora</taxon>
        <taxon>Geophilomorpha</taxon>
        <taxon>Linotaeniidae</taxon>
        <taxon>Strigamia</taxon>
    </lineage>
</organism>
<dbReference type="SUPFAM" id="SSF56672">
    <property type="entry name" value="DNA/RNA polymerases"/>
    <property type="match status" value="1"/>
</dbReference>
<dbReference type="Gene3D" id="1.10.340.70">
    <property type="match status" value="1"/>
</dbReference>
<dbReference type="PANTHER" id="PTHR37984:SF5">
    <property type="entry name" value="PROTEIN NYNRIN-LIKE"/>
    <property type="match status" value="1"/>
</dbReference>
<feature type="domain" description="Integrase p58-like C-terminal" evidence="4">
    <location>
        <begin position="917"/>
        <end position="950"/>
    </location>
</feature>
<dbReference type="Pfam" id="PF17921">
    <property type="entry name" value="Integrase_H2C2"/>
    <property type="match status" value="1"/>
</dbReference>
<evidence type="ECO:0000256" key="1">
    <source>
        <dbReference type="ARBA" id="ARBA00012493"/>
    </source>
</evidence>
<dbReference type="FunFam" id="1.10.340.70:FF:000001">
    <property type="entry name" value="Retrovirus-related Pol polyprotein from transposon gypsy-like Protein"/>
    <property type="match status" value="1"/>
</dbReference>
<protein>
    <recommendedName>
        <fullName evidence="1">RNA-directed DNA polymerase</fullName>
        <ecNumber evidence="1">2.7.7.49</ecNumber>
    </recommendedName>
</protein>
<evidence type="ECO:0000256" key="2">
    <source>
        <dbReference type="SAM" id="MobiDB-lite"/>
    </source>
</evidence>
<proteinExistence type="predicted"/>
<dbReference type="InterPro" id="IPR054465">
    <property type="entry name" value="Integrase_p58-like_C"/>
</dbReference>
<dbReference type="InterPro" id="IPR036397">
    <property type="entry name" value="RNaseH_sf"/>
</dbReference>
<evidence type="ECO:0000259" key="3">
    <source>
        <dbReference type="Pfam" id="PF17921"/>
    </source>
</evidence>
<evidence type="ECO:0000259" key="4">
    <source>
        <dbReference type="Pfam" id="PF22938"/>
    </source>
</evidence>
<dbReference type="GO" id="GO:0003676">
    <property type="term" value="F:nucleic acid binding"/>
    <property type="evidence" value="ECO:0007669"/>
    <property type="project" value="InterPro"/>
</dbReference>
<evidence type="ECO:0000313" key="5">
    <source>
        <dbReference type="EnsemblMetazoa" id="SMAR000157-PA"/>
    </source>
</evidence>
<accession>T1IH51</accession>
<dbReference type="HOGENOM" id="CLU_278660_0_0_1"/>
<dbReference type="Pfam" id="PF22938">
    <property type="entry name" value="Integrase_p58_C"/>
    <property type="match status" value="1"/>
</dbReference>
<reference evidence="6" key="1">
    <citation type="submission" date="2011-05" db="EMBL/GenBank/DDBJ databases">
        <authorList>
            <person name="Richards S.R."/>
            <person name="Qu J."/>
            <person name="Jiang H."/>
            <person name="Jhangiani S.N."/>
            <person name="Agravi P."/>
            <person name="Goodspeed R."/>
            <person name="Gross S."/>
            <person name="Mandapat C."/>
            <person name="Jackson L."/>
            <person name="Mathew T."/>
            <person name="Pu L."/>
            <person name="Thornton R."/>
            <person name="Saada N."/>
            <person name="Wilczek-Boney K.B."/>
            <person name="Lee S."/>
            <person name="Kovar C."/>
            <person name="Wu Y."/>
            <person name="Scherer S.E."/>
            <person name="Worley K.C."/>
            <person name="Muzny D.M."/>
            <person name="Gibbs R."/>
        </authorList>
    </citation>
    <scope>NUCLEOTIDE SEQUENCE</scope>
    <source>
        <strain evidence="6">Brora</strain>
    </source>
</reference>
<dbReference type="EMBL" id="JH429703">
    <property type="status" value="NOT_ANNOTATED_CDS"/>
    <property type="molecule type" value="Genomic_DNA"/>
</dbReference>
<reference evidence="5" key="2">
    <citation type="submission" date="2015-02" db="UniProtKB">
        <authorList>
            <consortium name="EnsemblMetazoa"/>
        </authorList>
    </citation>
    <scope>IDENTIFICATION</scope>
</reference>
<dbReference type="eggNOG" id="KOG0017">
    <property type="taxonomic scope" value="Eukaryota"/>
</dbReference>
<dbReference type="EC" id="2.7.7.49" evidence="1"/>
<dbReference type="InterPro" id="IPR041588">
    <property type="entry name" value="Integrase_H2C2"/>
</dbReference>
<dbReference type="PANTHER" id="PTHR37984">
    <property type="entry name" value="PROTEIN CBG26694"/>
    <property type="match status" value="1"/>
</dbReference>
<keyword evidence="6" id="KW-1185">Reference proteome</keyword>
<feature type="region of interest" description="Disordered" evidence="2">
    <location>
        <begin position="1017"/>
        <end position="1062"/>
    </location>
</feature>
<dbReference type="Gene3D" id="3.10.10.10">
    <property type="entry name" value="HIV Type 1 Reverse Transcriptase, subunit A, domain 1"/>
    <property type="match status" value="1"/>
</dbReference>
<evidence type="ECO:0000313" key="6">
    <source>
        <dbReference type="Proteomes" id="UP000014500"/>
    </source>
</evidence>
<dbReference type="InterPro" id="IPR043502">
    <property type="entry name" value="DNA/RNA_pol_sf"/>
</dbReference>
<sequence length="1134" mass="128239">MLGPDINTVQNAARIGQVTGIRLQDGLKPKKTASWDDENLNDIVSNFNKVINLYLRGDAGEVAFEHEADGVIEVEQAEPVSELGTRDRFSEVELAEMYELFDDDDIVEPILDTLVETAVEGNFQENSVEYKCLDGHKVPKVSKVGYKIPELVEHKVQNVFKSSVGHEDPFISKVVEYKIQEVFENKVECKIPKFVAGHKEPNNLENSKLHEYFESCAEHKDPEILVGREDPKFLGNDEYKIREIFQSRIEQEVPDKSVKYEIQKLNHECELSFEPDFDFDAEYEKIDVENLIKEVEFLLSENTESLTIKLENKLCNGVRNQWADMVETVDSIPQIELAAKNYGVPTIAAPNNGVGARGCPNDEPHFATFTGNRGDDSCCCPFSVRQPGTTFTGNRARVSGCTQNENSFSDKNKKSNELAHKNNLNLEINKYLPIIQINTLEGVVDCQLMGVTGTFMKMLKKVELELEVGKKANKAWMYKALEIKSPSKSEMPWSTLPSELSFNIESWWESNKHGELFYSYLKEIEANLLQNPFSEQNTLAILEVGNLETISISDFKLDHLEGTNKVIMVELLDGYLDIFAKDIFGLGCTNKIEHRIFLTDDIPVAKRPYRLPEAHYATLRELIDKLKAAGIIEDCNSAYAAPCTLIIQEGKPPRLVIDYRGLNLKVVADNYPLPLIEELLAHSKLMKLHDWNIERIREAQQSDPKLAEIIKVKCRDDDVVTTLVVPESMIPAILTQTHDKGGHYGIEKMYNTVIGLYYWPGAYRDITNYVASCNQCNARKKPVGRAPIQIFQPVGVPMESVACDLLGPLRETPRGIKFIVVAIDYFSKWPEAVALKVQNSETVESQNLNFVSQRSERLEAAFKRVKLALAAQARKQNEDRLKSGRDKNIQVGNLVFLHQIRTPVGDNRKLAQPNTEPFRVTARLNDVNYEIRLLNNPDKSQIVHVDRLKKIVEPKIYAQMQFKEDEKEEFETADETLLSDCESKVEDDEIFPVFRPPPFPYVPPVAVRPQIEPDRPVVEPQPVEIDNGAANDESQGEPEPARARPRRNIRIPDRYQGGASDQQLDAESLWAAHAEFFDKIQTVPFGTRKRSRLFPPLEKDSDTPSSAPAVGSTRLHIPVQVAGISVAVKELLVH</sequence>
<dbReference type="Gene3D" id="3.30.70.270">
    <property type="match status" value="1"/>
</dbReference>
<dbReference type="AlphaFoldDB" id="T1IH51"/>
<dbReference type="GO" id="GO:0003964">
    <property type="term" value="F:RNA-directed DNA polymerase activity"/>
    <property type="evidence" value="ECO:0007669"/>
    <property type="project" value="UniProtKB-EC"/>
</dbReference>
<dbReference type="EnsemblMetazoa" id="SMAR000157-RA">
    <property type="protein sequence ID" value="SMAR000157-PA"/>
    <property type="gene ID" value="SMAR000157"/>
</dbReference>
<name>T1IH51_STRMM</name>
<dbReference type="Proteomes" id="UP000014500">
    <property type="component" value="Unassembled WGS sequence"/>
</dbReference>
<dbReference type="STRING" id="126957.T1IH51"/>
<dbReference type="Gene3D" id="3.30.420.10">
    <property type="entry name" value="Ribonuclease H-like superfamily/Ribonuclease H"/>
    <property type="match status" value="1"/>
</dbReference>
<feature type="domain" description="Integrase zinc-binding" evidence="3">
    <location>
        <begin position="725"/>
        <end position="781"/>
    </location>
</feature>
<dbReference type="InterPro" id="IPR050951">
    <property type="entry name" value="Retrovirus_Pol_polyprotein"/>
</dbReference>
<dbReference type="InterPro" id="IPR043128">
    <property type="entry name" value="Rev_trsase/Diguanyl_cyclase"/>
</dbReference>